<dbReference type="InterPro" id="IPR050267">
    <property type="entry name" value="Anti-sigma-factor_SerPK"/>
</dbReference>
<proteinExistence type="predicted"/>
<dbReference type="Proteomes" id="UP000466345">
    <property type="component" value="Unassembled WGS sequence"/>
</dbReference>
<protein>
    <recommendedName>
        <fullName evidence="2">Histidine kinase/HSP90-like ATPase domain-containing protein</fullName>
    </recommendedName>
</protein>
<accession>A0A7K0CMG4</accession>
<evidence type="ECO:0000313" key="4">
    <source>
        <dbReference type="Proteomes" id="UP000466345"/>
    </source>
</evidence>
<keyword evidence="1" id="KW-0808">Transferase</keyword>
<evidence type="ECO:0000259" key="2">
    <source>
        <dbReference type="Pfam" id="PF13581"/>
    </source>
</evidence>
<dbReference type="OrthoDB" id="4253278at2"/>
<organism evidence="3 4">
    <name type="scientific">Streptomyces smaragdinus</name>
    <dbReference type="NCBI Taxonomy" id="2585196"/>
    <lineage>
        <taxon>Bacteria</taxon>
        <taxon>Bacillati</taxon>
        <taxon>Actinomycetota</taxon>
        <taxon>Actinomycetes</taxon>
        <taxon>Kitasatosporales</taxon>
        <taxon>Streptomycetaceae</taxon>
        <taxon>Streptomyces</taxon>
    </lineage>
</organism>
<dbReference type="SUPFAM" id="SSF55874">
    <property type="entry name" value="ATPase domain of HSP90 chaperone/DNA topoisomerase II/histidine kinase"/>
    <property type="match status" value="1"/>
</dbReference>
<dbReference type="Gene3D" id="3.30.565.10">
    <property type="entry name" value="Histidine kinase-like ATPase, C-terminal domain"/>
    <property type="match status" value="1"/>
</dbReference>
<name>A0A7K0CMG4_9ACTN</name>
<dbReference type="Pfam" id="PF13581">
    <property type="entry name" value="HATPase_c_2"/>
    <property type="match status" value="1"/>
</dbReference>
<feature type="domain" description="Histidine kinase/HSP90-like ATPase" evidence="2">
    <location>
        <begin position="31"/>
        <end position="128"/>
    </location>
</feature>
<dbReference type="CDD" id="cd16936">
    <property type="entry name" value="HATPase_RsbW-like"/>
    <property type="match status" value="1"/>
</dbReference>
<dbReference type="EMBL" id="WEGJ01000021">
    <property type="protein sequence ID" value="MQY14463.1"/>
    <property type="molecule type" value="Genomic_DNA"/>
</dbReference>
<dbReference type="PANTHER" id="PTHR35526">
    <property type="entry name" value="ANTI-SIGMA-F FACTOR RSBW-RELATED"/>
    <property type="match status" value="1"/>
</dbReference>
<dbReference type="PANTHER" id="PTHR35526:SF3">
    <property type="entry name" value="ANTI-SIGMA-F FACTOR RSBW"/>
    <property type="match status" value="1"/>
</dbReference>
<evidence type="ECO:0000313" key="3">
    <source>
        <dbReference type="EMBL" id="MQY14463.1"/>
    </source>
</evidence>
<dbReference type="AlphaFoldDB" id="A0A7K0CMG4"/>
<keyword evidence="1" id="KW-0723">Serine/threonine-protein kinase</keyword>
<comment type="caution">
    <text evidence="3">The sequence shown here is derived from an EMBL/GenBank/DDBJ whole genome shotgun (WGS) entry which is preliminary data.</text>
</comment>
<evidence type="ECO:0000256" key="1">
    <source>
        <dbReference type="ARBA" id="ARBA00022527"/>
    </source>
</evidence>
<sequence>MPARARDHVIAAEDSTPWDNPDQLQQLRLDSDPASAAVGRRFVRAYVDRHRPGAGEDHLDTVELITSELVTNGIRYGTPDAESLYVVVHVTDEVTRIEVQDAVRCQLRTSPPGSSDDRGRGLIILDGLCVWGVRDLPVGKGVWAMVAVNGRGEEAASERHKIR</sequence>
<keyword evidence="1" id="KW-0418">Kinase</keyword>
<dbReference type="RefSeq" id="WP_153455159.1">
    <property type="nucleotide sequence ID" value="NZ_WEGJ01000021.1"/>
</dbReference>
<dbReference type="GO" id="GO:0004674">
    <property type="term" value="F:protein serine/threonine kinase activity"/>
    <property type="evidence" value="ECO:0007669"/>
    <property type="project" value="UniProtKB-KW"/>
</dbReference>
<dbReference type="InterPro" id="IPR003594">
    <property type="entry name" value="HATPase_dom"/>
</dbReference>
<reference evidence="3 4" key="1">
    <citation type="submission" date="2019-10" db="EMBL/GenBank/DDBJ databases">
        <title>Streptomyces smaragdinus sp. nov. and Streptomyces fabii sp. nov., isolated from the gut of fungus growing-termite Macrotermes natalensis.</title>
        <authorList>
            <person name="Schwitalla J."/>
            <person name="Benndorf R."/>
            <person name="Martin K."/>
            <person name="De Beer W."/>
            <person name="Kaster A.-K."/>
            <person name="Vollmers J."/>
            <person name="Poulsen M."/>
            <person name="Beemelmanns C."/>
        </authorList>
    </citation>
    <scope>NUCLEOTIDE SEQUENCE [LARGE SCALE GENOMIC DNA]</scope>
    <source>
        <strain evidence="3 4">RB5</strain>
    </source>
</reference>
<gene>
    <name evidence="3" type="ORF">SRB5_46300</name>
</gene>
<dbReference type="InterPro" id="IPR036890">
    <property type="entry name" value="HATPase_C_sf"/>
</dbReference>
<keyword evidence="4" id="KW-1185">Reference proteome</keyword>